<evidence type="ECO:0000259" key="2">
    <source>
        <dbReference type="Pfam" id="PF07059"/>
    </source>
</evidence>
<dbReference type="InterPro" id="IPR009769">
    <property type="entry name" value="EDR2_C"/>
</dbReference>
<reference evidence="4" key="1">
    <citation type="journal article" date="2016" name="Nat. Biotechnol.">
        <title>Sequencing wild and cultivated cassava and related species reveals extensive interspecific hybridization and genetic diversity.</title>
        <authorList>
            <person name="Bredeson J.V."/>
            <person name="Lyons J.B."/>
            <person name="Prochnik S.E."/>
            <person name="Wu G.A."/>
            <person name="Ha C.M."/>
            <person name="Edsinger-Gonzales E."/>
            <person name="Grimwood J."/>
            <person name="Schmutz J."/>
            <person name="Rabbi I.Y."/>
            <person name="Egesi C."/>
            <person name="Nauluvula P."/>
            <person name="Lebot V."/>
            <person name="Ndunguru J."/>
            <person name="Mkamilo G."/>
            <person name="Bart R.S."/>
            <person name="Setter T.L."/>
            <person name="Gleadow R.M."/>
            <person name="Kulakow P."/>
            <person name="Ferguson M.E."/>
            <person name="Rounsley S."/>
            <person name="Rokhsar D.S."/>
        </authorList>
    </citation>
    <scope>NUCLEOTIDE SEQUENCE [LARGE SCALE GENOMIC DNA]</scope>
    <source>
        <strain evidence="4">cv. AM560-2</strain>
    </source>
</reference>
<feature type="region of interest" description="Disordered" evidence="1">
    <location>
        <begin position="113"/>
        <end position="161"/>
    </location>
</feature>
<keyword evidence="4" id="KW-1185">Reference proteome</keyword>
<dbReference type="EMBL" id="CM004387">
    <property type="protein sequence ID" value="OAY61493.1"/>
    <property type="molecule type" value="Genomic_DNA"/>
</dbReference>
<dbReference type="PANTHER" id="PTHR31558">
    <property type="entry name" value="CW14 PROTEIN"/>
    <property type="match status" value="1"/>
</dbReference>
<dbReference type="Proteomes" id="UP000091857">
    <property type="component" value="Chromosome 1"/>
</dbReference>
<dbReference type="PANTHER" id="PTHR31558:SF3">
    <property type="entry name" value="CW14 PROTEIN"/>
    <property type="match status" value="1"/>
</dbReference>
<name>A0A2C9WMB2_MANES</name>
<dbReference type="STRING" id="3983.A0A2C9WMB2"/>
<feature type="compositionally biased region" description="Basic residues" evidence="1">
    <location>
        <begin position="17"/>
        <end position="34"/>
    </location>
</feature>
<feature type="compositionally biased region" description="Polar residues" evidence="1">
    <location>
        <begin position="126"/>
        <end position="135"/>
    </location>
</feature>
<accession>A0A2C9WMB2</accession>
<sequence>MGACVSTQEGCVGGRLRSSKKKTRKKKKGTKRRVPSVLSDGSLDKFDTPDSVAAAPPDHCLPFSNPTFHAGSIEEAWFDSVAIFESDCDEDFQSVPDDLLSLNGFEGVPMSSTAFSRETNHGDHNVSIQHTSSSDQVKKTGDLSAGNSARNPASEPAKHPHSQLFNSEFADSQSKSEGPSKPVFLDEIASSVDENAGKGDGLLDNCGILPGNCLPCLASTVPPVEKRRSLGSSSPSARKKAALKHPFKWKEGHPNNTIFSSKPILHRPIAGSQVPFCPMEKKMLDCWSHIEPCSFKVRGQNYFRDRKKDFAPNYAAYYPFGVDVFLSPQKVDHIARFVELPVINSSGKLPTLLVVNVQIPLYTAALFQSETDGEGMNFVLYFKLSESYSKELPTHFQESIRRLIDDEVEKVKGFPIDTIVPFRERLKILGRVVNVEDLHLSAAERKLMQAYNEKPVLSRPQHEFYLGENYLEIDIDMHRFSYISRKGFEAFLDRLKICVLDVGLTIQGNKYEELPEQVLCCVRLNGIDYMNYHQLGLNQEPFET</sequence>
<organism evidence="3 4">
    <name type="scientific">Manihot esculenta</name>
    <name type="common">Cassava</name>
    <name type="synonym">Jatropha manihot</name>
    <dbReference type="NCBI Taxonomy" id="3983"/>
    <lineage>
        <taxon>Eukaryota</taxon>
        <taxon>Viridiplantae</taxon>
        <taxon>Streptophyta</taxon>
        <taxon>Embryophyta</taxon>
        <taxon>Tracheophyta</taxon>
        <taxon>Spermatophyta</taxon>
        <taxon>Magnoliopsida</taxon>
        <taxon>eudicotyledons</taxon>
        <taxon>Gunneridae</taxon>
        <taxon>Pentapetalae</taxon>
        <taxon>rosids</taxon>
        <taxon>fabids</taxon>
        <taxon>Malpighiales</taxon>
        <taxon>Euphorbiaceae</taxon>
        <taxon>Crotonoideae</taxon>
        <taxon>Manihoteae</taxon>
        <taxon>Manihot</taxon>
    </lineage>
</organism>
<gene>
    <name evidence="3" type="ORF">MANES_01G193200v8</name>
</gene>
<protein>
    <recommendedName>
        <fullName evidence="2">Protein ENHANCED DISEASE RESISTANCE 2 C-terminal domain-containing protein</fullName>
    </recommendedName>
</protein>
<evidence type="ECO:0000313" key="4">
    <source>
        <dbReference type="Proteomes" id="UP000091857"/>
    </source>
</evidence>
<proteinExistence type="predicted"/>
<evidence type="ECO:0000313" key="3">
    <source>
        <dbReference type="EMBL" id="OAY61493.1"/>
    </source>
</evidence>
<dbReference type="Gramene" id="Manes.01G193200.1.v8.1">
    <property type="protein sequence ID" value="Manes.01G193200.1.v8.1.CDS"/>
    <property type="gene ID" value="Manes.01G193200.v8.1"/>
</dbReference>
<dbReference type="Pfam" id="PF07059">
    <property type="entry name" value="EDR2_C"/>
    <property type="match status" value="1"/>
</dbReference>
<evidence type="ECO:0000256" key="1">
    <source>
        <dbReference type="SAM" id="MobiDB-lite"/>
    </source>
</evidence>
<dbReference type="AlphaFoldDB" id="A0A2C9WMB2"/>
<dbReference type="OrthoDB" id="9970435at2759"/>
<feature type="region of interest" description="Disordered" evidence="1">
    <location>
        <begin position="1"/>
        <end position="58"/>
    </location>
</feature>
<feature type="domain" description="Protein ENHANCED DISEASE RESISTANCE 2 C-terminal" evidence="2">
    <location>
        <begin position="287"/>
        <end position="528"/>
    </location>
</feature>
<comment type="caution">
    <text evidence="3">The sequence shown here is derived from an EMBL/GenBank/DDBJ whole genome shotgun (WGS) entry which is preliminary data.</text>
</comment>